<dbReference type="GO" id="GO:0006979">
    <property type="term" value="P:response to oxidative stress"/>
    <property type="evidence" value="ECO:0007669"/>
    <property type="project" value="TreeGrafter"/>
</dbReference>
<keyword evidence="3" id="KW-0670">Pyruvate</keyword>
<evidence type="ECO:0000259" key="2">
    <source>
        <dbReference type="Pfam" id="PF01855"/>
    </source>
</evidence>
<dbReference type="SUPFAM" id="SSF52518">
    <property type="entry name" value="Thiamin diphosphate-binding fold (THDP-binding)"/>
    <property type="match status" value="1"/>
</dbReference>
<reference evidence="3" key="1">
    <citation type="submission" date="2019-08" db="EMBL/GenBank/DDBJ databases">
        <authorList>
            <person name="Kucharzyk K."/>
            <person name="Murdoch R.W."/>
            <person name="Higgins S."/>
            <person name="Loffler F."/>
        </authorList>
    </citation>
    <scope>NUCLEOTIDE SEQUENCE</scope>
</reference>
<dbReference type="Pfam" id="PF01855">
    <property type="entry name" value="POR_N"/>
    <property type="match status" value="1"/>
</dbReference>
<organism evidence="3">
    <name type="scientific">bioreactor metagenome</name>
    <dbReference type="NCBI Taxonomy" id="1076179"/>
    <lineage>
        <taxon>unclassified sequences</taxon>
        <taxon>metagenomes</taxon>
        <taxon>ecological metagenomes</taxon>
    </lineage>
</organism>
<keyword evidence="1 3" id="KW-0560">Oxidoreductase</keyword>
<comment type="caution">
    <text evidence="3">The sequence shown here is derived from an EMBL/GenBank/DDBJ whole genome shotgun (WGS) entry which is preliminary data.</text>
</comment>
<protein>
    <submittedName>
        <fullName evidence="3">Pyruvate synthase</fullName>
        <ecNumber evidence="3">1.2.7.1</ecNumber>
    </submittedName>
</protein>
<dbReference type="EMBL" id="VSSQ01146250">
    <property type="protein sequence ID" value="MPN64819.1"/>
    <property type="molecule type" value="Genomic_DNA"/>
</dbReference>
<dbReference type="Gene3D" id="3.40.50.970">
    <property type="match status" value="1"/>
</dbReference>
<evidence type="ECO:0000256" key="1">
    <source>
        <dbReference type="ARBA" id="ARBA00023002"/>
    </source>
</evidence>
<dbReference type="EC" id="1.2.7.1" evidence="3"/>
<feature type="domain" description="Pyruvate flavodoxin/ferredoxin oxidoreductase pyrimidine binding" evidence="2">
    <location>
        <begin position="13"/>
        <end position="45"/>
    </location>
</feature>
<dbReference type="InterPro" id="IPR050722">
    <property type="entry name" value="Pyruvate:ferred/Flavod_OxRd"/>
</dbReference>
<gene>
    <name evidence="3" type="primary">por_59</name>
    <name evidence="3" type="ORF">SDC9_212596</name>
</gene>
<evidence type="ECO:0000313" key="3">
    <source>
        <dbReference type="EMBL" id="MPN64819.1"/>
    </source>
</evidence>
<dbReference type="PANTHER" id="PTHR32154:SF0">
    <property type="entry name" value="PYRUVATE-FLAVODOXIN OXIDOREDUCTASE-RELATED"/>
    <property type="match status" value="1"/>
</dbReference>
<dbReference type="PANTHER" id="PTHR32154">
    <property type="entry name" value="PYRUVATE-FLAVODOXIN OXIDOREDUCTASE-RELATED"/>
    <property type="match status" value="1"/>
</dbReference>
<accession>A0A645JQ19</accession>
<proteinExistence type="predicted"/>
<dbReference type="AlphaFoldDB" id="A0A645JQ19"/>
<dbReference type="GO" id="GO:0019164">
    <property type="term" value="F:pyruvate synthase activity"/>
    <property type="evidence" value="ECO:0007669"/>
    <property type="project" value="UniProtKB-EC"/>
</dbReference>
<sequence length="47" mass="4853">MITIDGNGAVASVAFRTSEVIAIYPITPSSTMAEQADAWAGNGLKNI</sequence>
<dbReference type="InterPro" id="IPR029061">
    <property type="entry name" value="THDP-binding"/>
</dbReference>
<name>A0A645JQ19_9ZZZZ</name>
<dbReference type="InterPro" id="IPR002880">
    <property type="entry name" value="Pyrv_Fd/Flavodoxin_OxRdtase_N"/>
</dbReference>